<reference evidence="2" key="1">
    <citation type="submission" date="2015-11" db="EMBL/GenBank/DDBJ databases">
        <title>De novo transcriptome assembly of four potential Pierce s Disease insect vectors from Arizona vineyards.</title>
        <authorList>
            <person name="Tassone E.E."/>
        </authorList>
    </citation>
    <scope>NUCLEOTIDE SEQUENCE</scope>
</reference>
<gene>
    <name evidence="2" type="ORF">g.3237</name>
</gene>
<proteinExistence type="predicted"/>
<sequence>ALSQLIIPQTQENDLFKCENITIKSESFNITQTIDTLEEHVCSELNNNKTDEIKETERENEPGEIVNSRDKANEETDTKAENMENYSTNYLYLTEEESGTNSDQIEAQREVKGNYATNYLYLTEEESGTNPEENEVHKATKGNYTTNYLYLTEDESGVNPDSLEISGKEFDSTKHSDDFEMDSLAIIESTEEDSNLLENLVGTEFLINLHR</sequence>
<dbReference type="EMBL" id="GEBQ01008127">
    <property type="protein sequence ID" value="JAT31850.1"/>
    <property type="molecule type" value="Transcribed_RNA"/>
</dbReference>
<feature type="region of interest" description="Disordered" evidence="1">
    <location>
        <begin position="52"/>
        <end position="78"/>
    </location>
</feature>
<accession>A0A1B6M7D6</accession>
<protein>
    <submittedName>
        <fullName evidence="2">Uncharacterized protein</fullName>
    </submittedName>
</protein>
<feature type="non-terminal residue" evidence="2">
    <location>
        <position position="211"/>
    </location>
</feature>
<evidence type="ECO:0000256" key="1">
    <source>
        <dbReference type="SAM" id="MobiDB-lite"/>
    </source>
</evidence>
<feature type="non-terminal residue" evidence="2">
    <location>
        <position position="1"/>
    </location>
</feature>
<dbReference type="AlphaFoldDB" id="A0A1B6M7D6"/>
<organism evidence="2">
    <name type="scientific">Graphocephala atropunctata</name>
    <dbReference type="NCBI Taxonomy" id="36148"/>
    <lineage>
        <taxon>Eukaryota</taxon>
        <taxon>Metazoa</taxon>
        <taxon>Ecdysozoa</taxon>
        <taxon>Arthropoda</taxon>
        <taxon>Hexapoda</taxon>
        <taxon>Insecta</taxon>
        <taxon>Pterygota</taxon>
        <taxon>Neoptera</taxon>
        <taxon>Paraneoptera</taxon>
        <taxon>Hemiptera</taxon>
        <taxon>Auchenorrhyncha</taxon>
        <taxon>Membracoidea</taxon>
        <taxon>Cicadellidae</taxon>
        <taxon>Cicadellinae</taxon>
        <taxon>Cicadellini</taxon>
        <taxon>Graphocephala</taxon>
    </lineage>
</organism>
<evidence type="ECO:0000313" key="2">
    <source>
        <dbReference type="EMBL" id="JAT31850.1"/>
    </source>
</evidence>
<name>A0A1B6M7D6_9HEMI</name>